<evidence type="ECO:0000256" key="2">
    <source>
        <dbReference type="ARBA" id="ARBA00022801"/>
    </source>
</evidence>
<reference evidence="6" key="2">
    <citation type="submission" date="2016-05" db="EMBL/GenBank/DDBJ databases">
        <title>Comparative analysis highlights variable genome content of wheat rusts and divergence of the mating loci.</title>
        <authorList>
            <person name="Cuomo C.A."/>
            <person name="Bakkeren G."/>
            <person name="Szabo L."/>
            <person name="Khalil H."/>
            <person name="Joly D."/>
            <person name="Goldberg J."/>
            <person name="Young S."/>
            <person name="Zeng Q."/>
            <person name="Fellers J."/>
        </authorList>
    </citation>
    <scope>NUCLEOTIDE SEQUENCE [LARGE SCALE GENOMIC DNA]</scope>
    <source>
        <strain evidence="6">1-1 BBBD Race 1</strain>
    </source>
</reference>
<reference evidence="7" key="4">
    <citation type="submission" date="2025-05" db="UniProtKB">
        <authorList>
            <consortium name="EnsemblFungi"/>
        </authorList>
    </citation>
    <scope>IDENTIFICATION</scope>
    <source>
        <strain evidence="7">isolate 1-1 / race 1 (BBBD)</strain>
    </source>
</reference>
<dbReference type="EMBL" id="ADAS02000585">
    <property type="protein sequence ID" value="OAV87105.1"/>
    <property type="molecule type" value="Genomic_DNA"/>
</dbReference>
<reference evidence="6" key="1">
    <citation type="submission" date="2009-11" db="EMBL/GenBank/DDBJ databases">
        <authorList>
            <consortium name="The Broad Institute Genome Sequencing Platform"/>
            <person name="Ward D."/>
            <person name="Feldgarden M."/>
            <person name="Earl A."/>
            <person name="Young S.K."/>
            <person name="Zeng Q."/>
            <person name="Koehrsen M."/>
            <person name="Alvarado L."/>
            <person name="Berlin A."/>
            <person name="Bochicchio J."/>
            <person name="Borenstein D."/>
            <person name="Chapman S.B."/>
            <person name="Chen Z."/>
            <person name="Engels R."/>
            <person name="Freedman E."/>
            <person name="Gellesch M."/>
            <person name="Goldberg J."/>
            <person name="Griggs A."/>
            <person name="Gujja S."/>
            <person name="Heilman E."/>
            <person name="Heiman D."/>
            <person name="Hepburn T."/>
            <person name="Howarth C."/>
            <person name="Jen D."/>
            <person name="Larson L."/>
            <person name="Lewis B."/>
            <person name="Mehta T."/>
            <person name="Park D."/>
            <person name="Pearson M."/>
            <person name="Roberts A."/>
            <person name="Saif S."/>
            <person name="Shea T."/>
            <person name="Shenoy N."/>
            <person name="Sisk P."/>
            <person name="Stolte C."/>
            <person name="Sykes S."/>
            <person name="Thomson T."/>
            <person name="Walk T."/>
            <person name="White J."/>
            <person name="Yandava C."/>
            <person name="Izard J."/>
            <person name="Baranova O.V."/>
            <person name="Blanton J.M."/>
            <person name="Tanner A.C."/>
            <person name="Dewhirst F.E."/>
            <person name="Haas B."/>
            <person name="Nusbaum C."/>
            <person name="Birren B."/>
        </authorList>
    </citation>
    <scope>NUCLEOTIDE SEQUENCE [LARGE SCALE GENOMIC DNA]</scope>
    <source>
        <strain evidence="6">1-1 BBBD Race 1</strain>
    </source>
</reference>
<organism evidence="6">
    <name type="scientific">Puccinia triticina (isolate 1-1 / race 1 (BBBD))</name>
    <name type="common">Brown leaf rust fungus</name>
    <dbReference type="NCBI Taxonomy" id="630390"/>
    <lineage>
        <taxon>Eukaryota</taxon>
        <taxon>Fungi</taxon>
        <taxon>Dikarya</taxon>
        <taxon>Basidiomycota</taxon>
        <taxon>Pucciniomycotina</taxon>
        <taxon>Pucciniomycetes</taxon>
        <taxon>Pucciniales</taxon>
        <taxon>Pucciniaceae</taxon>
        <taxon>Puccinia</taxon>
    </lineage>
</organism>
<proteinExistence type="inferred from homology"/>
<dbReference type="CDD" id="cd16343">
    <property type="entry name" value="LMWPTP"/>
    <property type="match status" value="1"/>
</dbReference>
<dbReference type="Gene3D" id="3.40.50.2300">
    <property type="match status" value="1"/>
</dbReference>
<keyword evidence="2" id="KW-0378">Hydrolase</keyword>
<dbReference type="PANTHER" id="PTHR11717:SF7">
    <property type="entry name" value="LOW MOLECULAR WEIGHT PHOSPHOTYROSINE PROTEIN PHOSPHATASE"/>
    <property type="match status" value="1"/>
</dbReference>
<keyword evidence="8" id="KW-1185">Reference proteome</keyword>
<dbReference type="InterPro" id="IPR017867">
    <property type="entry name" value="Tyr_phospatase_low_mol_wt"/>
</dbReference>
<dbReference type="InterPro" id="IPR023485">
    <property type="entry name" value="Ptyr_pPase"/>
</dbReference>
<dbReference type="SUPFAM" id="SSF52788">
    <property type="entry name" value="Phosphotyrosine protein phosphatases I"/>
    <property type="match status" value="1"/>
</dbReference>
<dbReference type="OrthoDB" id="3388at2759"/>
<protein>
    <submittedName>
        <fullName evidence="7">Acid phosphatase</fullName>
    </submittedName>
</protein>
<dbReference type="PRINTS" id="PR00719">
    <property type="entry name" value="LMWPTPASE"/>
</dbReference>
<dbReference type="Proteomes" id="UP000005240">
    <property type="component" value="Unassembled WGS sequence"/>
</dbReference>
<evidence type="ECO:0000256" key="4">
    <source>
        <dbReference type="PIRSR" id="PIRSR617867-1"/>
    </source>
</evidence>
<feature type="domain" description="Phosphotyrosine protein phosphatase I" evidence="5">
    <location>
        <begin position="8"/>
        <end position="139"/>
    </location>
</feature>
<dbReference type="AlphaFoldDB" id="A0A180G328"/>
<gene>
    <name evidence="6" type="ORF">PTTG_29573</name>
</gene>
<evidence type="ECO:0000313" key="7">
    <source>
        <dbReference type="EnsemblFungi" id="PTTG_29573-t43_1-p1"/>
    </source>
</evidence>
<dbReference type="VEuPathDB" id="FungiDB:PTTG_29573"/>
<comment type="similarity">
    <text evidence="1">Belongs to the low molecular weight phosphotyrosine protein phosphatase family.</text>
</comment>
<feature type="active site" evidence="4">
    <location>
        <position position="20"/>
    </location>
</feature>
<dbReference type="Pfam" id="PF01451">
    <property type="entry name" value="LMWPc"/>
    <property type="match status" value="1"/>
</dbReference>
<evidence type="ECO:0000256" key="1">
    <source>
        <dbReference type="ARBA" id="ARBA00011063"/>
    </source>
</evidence>
<sequence>MSTTHRKVSVLFVCLGNICRSPMAEAVFAHLVALNGLQHRFETIASAGTAAYHVDEEPDPRTVAVCKRHNVPVNSVAQQVQLSDFDTFDYILAMDTSNLRNLREMQPPQSKAQGQHLDHYHSPHRALRPCQSTLEFLDSLTFASGLPFSRGLLESSQVIR</sequence>
<dbReference type="InterPro" id="IPR036196">
    <property type="entry name" value="Ptyr_pPase_sf"/>
</dbReference>
<name>A0A180G328_PUCT1</name>
<evidence type="ECO:0000313" key="8">
    <source>
        <dbReference type="Proteomes" id="UP000005240"/>
    </source>
</evidence>
<reference evidence="7 8" key="3">
    <citation type="journal article" date="2017" name="G3 (Bethesda)">
        <title>Comparative analysis highlights variable genome content of wheat rusts and divergence of the mating loci.</title>
        <authorList>
            <person name="Cuomo C.A."/>
            <person name="Bakkeren G."/>
            <person name="Khalil H.B."/>
            <person name="Panwar V."/>
            <person name="Joly D."/>
            <person name="Linning R."/>
            <person name="Sakthikumar S."/>
            <person name="Song X."/>
            <person name="Adiconis X."/>
            <person name="Fan L."/>
            <person name="Goldberg J.M."/>
            <person name="Levin J.Z."/>
            <person name="Young S."/>
            <person name="Zeng Q."/>
            <person name="Anikster Y."/>
            <person name="Bruce M."/>
            <person name="Wang M."/>
            <person name="Yin C."/>
            <person name="McCallum B."/>
            <person name="Szabo L.J."/>
            <person name="Hulbert S."/>
            <person name="Chen X."/>
            <person name="Fellers J.P."/>
        </authorList>
    </citation>
    <scope>NUCLEOTIDE SEQUENCE</scope>
    <source>
        <strain evidence="7">isolate 1-1 / race 1 (BBBD)</strain>
        <strain evidence="8">Isolate 1-1 / race 1 (BBBD)</strain>
    </source>
</reference>
<dbReference type="STRING" id="630390.A0A180G328"/>
<dbReference type="SMART" id="SM00226">
    <property type="entry name" value="LMWPc"/>
    <property type="match status" value="1"/>
</dbReference>
<accession>A0A180G328</accession>
<dbReference type="EnsemblFungi" id="PTTG_29573-t43_1">
    <property type="protein sequence ID" value="PTTG_29573-t43_1-p1"/>
    <property type="gene ID" value="PTTG_29573"/>
</dbReference>
<evidence type="ECO:0000313" key="6">
    <source>
        <dbReference type="EMBL" id="OAV87105.1"/>
    </source>
</evidence>
<keyword evidence="3" id="KW-0904">Protein phosphatase</keyword>
<dbReference type="InterPro" id="IPR050438">
    <property type="entry name" value="LMW_PTPase"/>
</dbReference>
<feature type="active site" description="Nucleophile" evidence="4">
    <location>
        <position position="14"/>
    </location>
</feature>
<dbReference type="PANTHER" id="PTHR11717">
    <property type="entry name" value="LOW MOLECULAR WEIGHT PROTEIN TYROSINE PHOSPHATASE"/>
    <property type="match status" value="1"/>
</dbReference>
<evidence type="ECO:0000259" key="5">
    <source>
        <dbReference type="SMART" id="SM00226"/>
    </source>
</evidence>
<evidence type="ECO:0000256" key="3">
    <source>
        <dbReference type="ARBA" id="ARBA00022912"/>
    </source>
</evidence>
<dbReference type="GO" id="GO:0004725">
    <property type="term" value="F:protein tyrosine phosphatase activity"/>
    <property type="evidence" value="ECO:0007669"/>
    <property type="project" value="InterPro"/>
</dbReference>